<dbReference type="GO" id="GO:0016874">
    <property type="term" value="F:ligase activity"/>
    <property type="evidence" value="ECO:0007669"/>
    <property type="project" value="UniProtKB-KW"/>
</dbReference>
<sequence>MYYITTAIDYTNGPPHIGHAYEKVLADVLARWHRMKGEEVYFLTGVDQHGQKVQQTAEKLGITPQEHVDNITARFLALWERLGISYDSWAATTDPRHKACVQKILTSLKDKGQLYKKSYRGFYSVRQEQFLTDKERDENGNFGPEWGEVVELEEENWYFRLADQAEWMKQFVEKSGSFVLPAFRKAEVLNAIERSFDADLCISRPKERLSWGIELPFDPDFVTYVWFDALINYVSFAGYLAEPGSGLPEFSKLWPADCEVIGKDILVPAHGVYWPAMLHAMGFSDEEMPTLLVHGWWNINGEKMSKSIGNVVDPNLLVEEFGPEPVRYYLVRDITTGKDANFDADRLVMLYNTELANDLGNLCNRSINMTRRYCESVLPAPGEYDDDASKALRATMDQAVVQFSRFMDENMVSDALAALNAQVSACNAYIEQQQPWQLAKDEASAPRLGCVLRHLLECCAQTGYLIGCVLPGASSRILEQLNADSLFQGLTPSVLSWGVLPAGHRINDPAPVFPRILSEEEKAKLAEKAAKAANKQG</sequence>
<dbReference type="SUPFAM" id="SSF52374">
    <property type="entry name" value="Nucleotidylyl transferase"/>
    <property type="match status" value="1"/>
</dbReference>
<dbReference type="InterPro" id="IPR033911">
    <property type="entry name" value="MetRS_core"/>
</dbReference>
<evidence type="ECO:0000256" key="1">
    <source>
        <dbReference type="ARBA" id="ARBA00003314"/>
    </source>
</evidence>
<dbReference type="Proteomes" id="UP001062263">
    <property type="component" value="Chromosome"/>
</dbReference>
<dbReference type="InterPro" id="IPR014758">
    <property type="entry name" value="Met-tRNA_synth"/>
</dbReference>
<reference evidence="13" key="1">
    <citation type="submission" date="2022-06" db="EMBL/GenBank/DDBJ databases">
        <title>Akkermansia biwalacus sp. nov., an anaerobic mucin-degrading bacterium isolated from human intestine.</title>
        <authorList>
            <person name="Kobayashi Y."/>
            <person name="Inoue S."/>
            <person name="Kawahara T."/>
            <person name="Kohda N."/>
        </authorList>
    </citation>
    <scope>NUCLEOTIDE SEQUENCE</scope>
    <source>
        <strain evidence="13">WON2089</strain>
    </source>
</reference>
<evidence type="ECO:0000259" key="12">
    <source>
        <dbReference type="Pfam" id="PF19303"/>
    </source>
</evidence>
<gene>
    <name evidence="13" type="primary">metG</name>
    <name evidence="13" type="ORF">Abiwalacus_21570</name>
</gene>
<evidence type="ECO:0000256" key="10">
    <source>
        <dbReference type="RuleBase" id="RU363039"/>
    </source>
</evidence>
<dbReference type="CDD" id="cd07957">
    <property type="entry name" value="Anticodon_Ia_Met"/>
    <property type="match status" value="1"/>
</dbReference>
<evidence type="ECO:0000256" key="5">
    <source>
        <dbReference type="ARBA" id="ARBA00022741"/>
    </source>
</evidence>
<dbReference type="Gene3D" id="3.40.50.620">
    <property type="entry name" value="HUPs"/>
    <property type="match status" value="1"/>
</dbReference>
<dbReference type="InterPro" id="IPR023457">
    <property type="entry name" value="Met-tRNA_synth_2"/>
</dbReference>
<dbReference type="SUPFAM" id="SSF47323">
    <property type="entry name" value="Anticodon-binding domain of a subclass of class I aminoacyl-tRNA synthetases"/>
    <property type="match status" value="1"/>
</dbReference>
<dbReference type="InterPro" id="IPR041872">
    <property type="entry name" value="Anticodon_Met"/>
</dbReference>
<organism evidence="13 14">
    <name type="scientific">Akkermansia biwaensis</name>
    <dbReference type="NCBI Taxonomy" id="2946555"/>
    <lineage>
        <taxon>Bacteria</taxon>
        <taxon>Pseudomonadati</taxon>
        <taxon>Verrucomicrobiota</taxon>
        <taxon>Verrucomicrobiia</taxon>
        <taxon>Verrucomicrobiales</taxon>
        <taxon>Akkermansiaceae</taxon>
        <taxon>Akkermansia</taxon>
    </lineage>
</organism>
<evidence type="ECO:0000256" key="6">
    <source>
        <dbReference type="ARBA" id="ARBA00022840"/>
    </source>
</evidence>
<dbReference type="Gene3D" id="2.170.220.10">
    <property type="match status" value="1"/>
</dbReference>
<keyword evidence="6 10" id="KW-0067">ATP-binding</keyword>
<name>A0ABN6QMR7_9BACT</name>
<keyword evidence="4 10" id="KW-0436">Ligase</keyword>
<evidence type="ECO:0000313" key="14">
    <source>
        <dbReference type="Proteomes" id="UP001062263"/>
    </source>
</evidence>
<dbReference type="EMBL" id="AP025943">
    <property type="protein sequence ID" value="BDL44583.1"/>
    <property type="molecule type" value="Genomic_DNA"/>
</dbReference>
<accession>A0ABN6QMR7</accession>
<dbReference type="RefSeq" id="WP_215433956.1">
    <property type="nucleotide sequence ID" value="NZ_AP025943.1"/>
</dbReference>
<dbReference type="PANTHER" id="PTHR43326">
    <property type="entry name" value="METHIONYL-TRNA SYNTHETASE"/>
    <property type="match status" value="1"/>
</dbReference>
<dbReference type="InterPro" id="IPR014729">
    <property type="entry name" value="Rossmann-like_a/b/a_fold"/>
</dbReference>
<evidence type="ECO:0000313" key="13">
    <source>
        <dbReference type="EMBL" id="BDL44583.1"/>
    </source>
</evidence>
<feature type="domain" description="Methionyl/Leucyl tRNA synthetase" evidence="11">
    <location>
        <begin position="2"/>
        <end position="135"/>
    </location>
</feature>
<keyword evidence="8 10" id="KW-0030">Aminoacyl-tRNA synthetase</keyword>
<comment type="similarity">
    <text evidence="10">Belongs to the class-I aminoacyl-tRNA synthetase family.</text>
</comment>
<dbReference type="Pfam" id="PF09334">
    <property type="entry name" value="tRNA-synt_1g"/>
    <property type="match status" value="2"/>
</dbReference>
<evidence type="ECO:0000256" key="7">
    <source>
        <dbReference type="ARBA" id="ARBA00022917"/>
    </source>
</evidence>
<evidence type="ECO:0000259" key="11">
    <source>
        <dbReference type="Pfam" id="PF09334"/>
    </source>
</evidence>
<protein>
    <recommendedName>
        <fullName evidence="3">Methionine--tRNA ligase</fullName>
        <ecNumber evidence="2">6.1.1.10</ecNumber>
    </recommendedName>
    <alternativeName>
        <fullName evidence="9">Methionyl-tRNA synthetase</fullName>
    </alternativeName>
</protein>
<dbReference type="InterPro" id="IPR009080">
    <property type="entry name" value="tRNAsynth_Ia_anticodon-bd"/>
</dbReference>
<feature type="domain" description="Methionyl-tRNA synthetase anticodon-binding" evidence="12">
    <location>
        <begin position="379"/>
        <end position="528"/>
    </location>
</feature>
<evidence type="ECO:0000256" key="9">
    <source>
        <dbReference type="ARBA" id="ARBA00030904"/>
    </source>
</evidence>
<feature type="domain" description="Methionyl/Leucyl tRNA synthetase" evidence="11">
    <location>
        <begin position="153"/>
        <end position="366"/>
    </location>
</feature>
<dbReference type="CDD" id="cd00814">
    <property type="entry name" value="MetRS_core"/>
    <property type="match status" value="1"/>
</dbReference>
<dbReference type="Pfam" id="PF19303">
    <property type="entry name" value="Anticodon_3"/>
    <property type="match status" value="1"/>
</dbReference>
<evidence type="ECO:0000256" key="3">
    <source>
        <dbReference type="ARBA" id="ARBA00018753"/>
    </source>
</evidence>
<dbReference type="PANTHER" id="PTHR43326:SF1">
    <property type="entry name" value="METHIONINE--TRNA LIGASE, MITOCHONDRIAL"/>
    <property type="match status" value="1"/>
</dbReference>
<keyword evidence="7 10" id="KW-0648">Protein biosynthesis</keyword>
<evidence type="ECO:0000256" key="2">
    <source>
        <dbReference type="ARBA" id="ARBA00012838"/>
    </source>
</evidence>
<keyword evidence="14" id="KW-1185">Reference proteome</keyword>
<evidence type="ECO:0000256" key="8">
    <source>
        <dbReference type="ARBA" id="ARBA00023146"/>
    </source>
</evidence>
<proteinExistence type="inferred from homology"/>
<evidence type="ECO:0000256" key="4">
    <source>
        <dbReference type="ARBA" id="ARBA00022598"/>
    </source>
</evidence>
<dbReference type="InterPro" id="IPR015413">
    <property type="entry name" value="Methionyl/Leucyl_tRNA_Synth"/>
</dbReference>
<dbReference type="EC" id="6.1.1.10" evidence="2"/>
<keyword evidence="5 10" id="KW-0547">Nucleotide-binding</keyword>
<dbReference type="NCBIfam" id="TIGR00398">
    <property type="entry name" value="metG"/>
    <property type="match status" value="1"/>
</dbReference>
<dbReference type="PRINTS" id="PR01041">
    <property type="entry name" value="TRNASYNTHMET"/>
</dbReference>
<comment type="function">
    <text evidence="1">Is required not only for elongation of protein synthesis but also for the initiation of all mRNA translation through initiator tRNA(fMet) aminoacylation.</text>
</comment>
<dbReference type="Gene3D" id="1.10.730.10">
    <property type="entry name" value="Isoleucyl-tRNA Synthetase, Domain 1"/>
    <property type="match status" value="1"/>
</dbReference>